<dbReference type="InterPro" id="IPR000032">
    <property type="entry name" value="HPr-like"/>
</dbReference>
<organism evidence="6 7">
    <name type="scientific">Parashewanella spongiae</name>
    <dbReference type="NCBI Taxonomy" id="342950"/>
    <lineage>
        <taxon>Bacteria</taxon>
        <taxon>Pseudomonadati</taxon>
        <taxon>Pseudomonadota</taxon>
        <taxon>Gammaproteobacteria</taxon>
        <taxon>Alteromonadales</taxon>
        <taxon>Shewanellaceae</taxon>
        <taxon>Parashewanella</taxon>
    </lineage>
</organism>
<evidence type="ECO:0000256" key="4">
    <source>
        <dbReference type="ARBA" id="ARBA00022683"/>
    </source>
</evidence>
<dbReference type="PROSITE" id="PS51350">
    <property type="entry name" value="PTS_HPR_DOM"/>
    <property type="match status" value="1"/>
</dbReference>
<dbReference type="PRINTS" id="PR00107">
    <property type="entry name" value="PHOSPHOCPHPR"/>
</dbReference>
<evidence type="ECO:0000256" key="2">
    <source>
        <dbReference type="ARBA" id="ARBA00010736"/>
    </source>
</evidence>
<dbReference type="Gene3D" id="3.30.1340.10">
    <property type="entry name" value="HPr-like"/>
    <property type="match status" value="1"/>
</dbReference>
<dbReference type="EMBL" id="QYYH01000023">
    <property type="protein sequence ID" value="RJY18398.1"/>
    <property type="molecule type" value="Genomic_DNA"/>
</dbReference>
<keyword evidence="3" id="KW-0963">Cytoplasm</keyword>
<evidence type="ECO:0000256" key="3">
    <source>
        <dbReference type="ARBA" id="ARBA00022490"/>
    </source>
</evidence>
<dbReference type="SUPFAM" id="SSF55594">
    <property type="entry name" value="HPr-like"/>
    <property type="match status" value="1"/>
</dbReference>
<dbReference type="InterPro" id="IPR001020">
    <property type="entry name" value="PTS_HPr_His_P_site"/>
</dbReference>
<dbReference type="Pfam" id="PF00381">
    <property type="entry name" value="PTS-HPr"/>
    <property type="match status" value="1"/>
</dbReference>
<dbReference type="PANTHER" id="PTHR33705:SF2">
    <property type="entry name" value="PHOSPHOCARRIER PROTEIN NPR"/>
    <property type="match status" value="1"/>
</dbReference>
<gene>
    <name evidence="6" type="ORF">D5R81_05505</name>
</gene>
<keyword evidence="7" id="KW-1185">Reference proteome</keyword>
<dbReference type="Proteomes" id="UP000273022">
    <property type="component" value="Unassembled WGS sequence"/>
</dbReference>
<dbReference type="GO" id="GO:0009401">
    <property type="term" value="P:phosphoenolpyruvate-dependent sugar phosphotransferase system"/>
    <property type="evidence" value="ECO:0007669"/>
    <property type="project" value="UniProtKB-KW"/>
</dbReference>
<comment type="caution">
    <text evidence="6">The sequence shown here is derived from an EMBL/GenBank/DDBJ whole genome shotgun (WGS) entry which is preliminary data.</text>
</comment>
<dbReference type="NCBIfam" id="TIGR01003">
    <property type="entry name" value="PTS_HPr_family"/>
    <property type="match status" value="1"/>
</dbReference>
<dbReference type="RefSeq" id="WP_121852650.1">
    <property type="nucleotide sequence ID" value="NZ_CP037952.1"/>
</dbReference>
<evidence type="ECO:0000313" key="6">
    <source>
        <dbReference type="EMBL" id="RJY18398.1"/>
    </source>
</evidence>
<dbReference type="AlphaFoldDB" id="A0A3A6UL79"/>
<feature type="domain" description="HPr" evidence="5">
    <location>
        <begin position="3"/>
        <end position="90"/>
    </location>
</feature>
<name>A0A3A6UL79_9GAMM</name>
<sequence length="91" mass="9466">MAQLERQVTICNKLGLHARAATKLAVLAAEFDANVTLKQGDKTASASSVLGLLMLETGMGKTITVIAEGKDAKAALASVCQLINDCFDEAS</sequence>
<reference evidence="6 7" key="1">
    <citation type="submission" date="2018-09" db="EMBL/GenBank/DDBJ databases">
        <title>Phylogeny of the Shewanellaceae, and recommendation for two new genera, Pseudoshewanella and Parashewanella.</title>
        <authorList>
            <person name="Wang G."/>
        </authorList>
    </citation>
    <scope>NUCLEOTIDE SEQUENCE [LARGE SCALE GENOMIC DNA]</scope>
    <source>
        <strain evidence="6 7">KCTC 22492</strain>
    </source>
</reference>
<proteinExistence type="inferred from homology"/>
<dbReference type="InterPro" id="IPR050399">
    <property type="entry name" value="HPr"/>
</dbReference>
<evidence type="ECO:0000313" key="7">
    <source>
        <dbReference type="Proteomes" id="UP000273022"/>
    </source>
</evidence>
<dbReference type="OrthoDB" id="9798965at2"/>
<accession>A0A3A6UL79</accession>
<dbReference type="GO" id="GO:0005737">
    <property type="term" value="C:cytoplasm"/>
    <property type="evidence" value="ECO:0007669"/>
    <property type="project" value="UniProtKB-SubCell"/>
</dbReference>
<dbReference type="InterPro" id="IPR035895">
    <property type="entry name" value="HPr-like_sf"/>
</dbReference>
<evidence type="ECO:0000259" key="5">
    <source>
        <dbReference type="PROSITE" id="PS51350"/>
    </source>
</evidence>
<evidence type="ECO:0000256" key="1">
    <source>
        <dbReference type="ARBA" id="ARBA00004496"/>
    </source>
</evidence>
<dbReference type="PROSITE" id="PS00369">
    <property type="entry name" value="PTS_HPR_HIS"/>
    <property type="match status" value="1"/>
</dbReference>
<keyword evidence="4" id="KW-0598">Phosphotransferase system</keyword>
<dbReference type="PANTHER" id="PTHR33705">
    <property type="entry name" value="PHOSPHOCARRIER PROTEIN HPR"/>
    <property type="match status" value="1"/>
</dbReference>
<comment type="subcellular location">
    <subcellularLocation>
        <location evidence="1">Cytoplasm</location>
    </subcellularLocation>
</comment>
<comment type="similarity">
    <text evidence="2">Belongs to the HPr family.</text>
</comment>
<protein>
    <submittedName>
        <fullName evidence="6">HPr family phosphocarrier protein</fullName>
    </submittedName>
</protein>